<evidence type="ECO:0000313" key="1">
    <source>
        <dbReference type="EMBL" id="GAH42033.1"/>
    </source>
</evidence>
<proteinExistence type="predicted"/>
<sequence length="59" mass="6468">MVSYPDDLEVAAADYKKAKAAVEDARARVAESLLLHQMRSGLNQSKLAELTGFSQTWVS</sequence>
<reference evidence="1" key="1">
    <citation type="journal article" date="2014" name="Front. Microbiol.">
        <title>High frequency of phylogenetically diverse reductive dehalogenase-homologous genes in deep subseafloor sedimentary metagenomes.</title>
        <authorList>
            <person name="Kawai M."/>
            <person name="Futagami T."/>
            <person name="Toyoda A."/>
            <person name="Takaki Y."/>
            <person name="Nishi S."/>
            <person name="Hori S."/>
            <person name="Arai W."/>
            <person name="Tsubouchi T."/>
            <person name="Morono Y."/>
            <person name="Uchiyama I."/>
            <person name="Ito T."/>
            <person name="Fujiyama A."/>
            <person name="Inagaki F."/>
            <person name="Takami H."/>
        </authorList>
    </citation>
    <scope>NUCLEOTIDE SEQUENCE</scope>
    <source>
        <strain evidence="1">Expedition CK06-06</strain>
    </source>
</reference>
<organism evidence="1">
    <name type="scientific">marine sediment metagenome</name>
    <dbReference type="NCBI Taxonomy" id="412755"/>
    <lineage>
        <taxon>unclassified sequences</taxon>
        <taxon>metagenomes</taxon>
        <taxon>ecological metagenomes</taxon>
    </lineage>
</organism>
<dbReference type="EMBL" id="BARU01015267">
    <property type="protein sequence ID" value="GAH42033.1"/>
    <property type="molecule type" value="Genomic_DNA"/>
</dbReference>
<accession>X1H9Q5</accession>
<feature type="non-terminal residue" evidence="1">
    <location>
        <position position="59"/>
    </location>
</feature>
<gene>
    <name evidence="1" type="ORF">S03H2_26373</name>
</gene>
<dbReference type="AlphaFoldDB" id="X1H9Q5"/>
<evidence type="ECO:0008006" key="2">
    <source>
        <dbReference type="Google" id="ProtNLM"/>
    </source>
</evidence>
<comment type="caution">
    <text evidence="1">The sequence shown here is derived from an EMBL/GenBank/DDBJ whole genome shotgun (WGS) entry which is preliminary data.</text>
</comment>
<protein>
    <recommendedName>
        <fullName evidence="2">HigA2-like helix-turn-helix domain-containing protein</fullName>
    </recommendedName>
</protein>
<name>X1H9Q5_9ZZZZ</name>